<evidence type="ECO:0008006" key="5">
    <source>
        <dbReference type="Google" id="ProtNLM"/>
    </source>
</evidence>
<comment type="caution">
    <text evidence="3">The sequence shown here is derived from an EMBL/GenBank/DDBJ whole genome shotgun (WGS) entry which is preliminary data.</text>
</comment>
<accession>A0A6H9YJ52</accession>
<evidence type="ECO:0000313" key="4">
    <source>
        <dbReference type="Proteomes" id="UP000468735"/>
    </source>
</evidence>
<keyword evidence="2" id="KW-0472">Membrane</keyword>
<reference evidence="3 4" key="1">
    <citation type="submission" date="2019-09" db="EMBL/GenBank/DDBJ databases">
        <title>Actinomadura physcomitrii sp. nov., a novel actinomycete isolated from moss [Physcomitrium sphaericum (Ludw) Fuernr].</title>
        <authorList>
            <person name="Zhuang X."/>
            <person name="Liu C."/>
        </authorList>
    </citation>
    <scope>NUCLEOTIDE SEQUENCE [LARGE SCALE GENOMIC DNA]</scope>
    <source>
        <strain evidence="3 4">HMC1</strain>
    </source>
</reference>
<dbReference type="EMBL" id="WBMT01000010">
    <property type="protein sequence ID" value="KAB2346853.1"/>
    <property type="molecule type" value="Genomic_DNA"/>
</dbReference>
<keyword evidence="2" id="KW-1133">Transmembrane helix</keyword>
<keyword evidence="2" id="KW-0812">Transmembrane</keyword>
<keyword evidence="4" id="KW-1185">Reference proteome</keyword>
<gene>
    <name evidence="3" type="ORF">F8566_21805</name>
</gene>
<dbReference type="RefSeq" id="WP_151562701.1">
    <property type="nucleotide sequence ID" value="NZ_WBMT01000010.1"/>
</dbReference>
<feature type="region of interest" description="Disordered" evidence="1">
    <location>
        <begin position="131"/>
        <end position="193"/>
    </location>
</feature>
<proteinExistence type="predicted"/>
<evidence type="ECO:0000256" key="1">
    <source>
        <dbReference type="SAM" id="MobiDB-lite"/>
    </source>
</evidence>
<evidence type="ECO:0000256" key="2">
    <source>
        <dbReference type="SAM" id="Phobius"/>
    </source>
</evidence>
<feature type="transmembrane region" description="Helical" evidence="2">
    <location>
        <begin position="46"/>
        <end position="64"/>
    </location>
</feature>
<dbReference type="Proteomes" id="UP000468735">
    <property type="component" value="Unassembled WGS sequence"/>
</dbReference>
<dbReference type="AlphaFoldDB" id="A0A6H9YJ52"/>
<protein>
    <recommendedName>
        <fullName evidence="5">CU044_5270 family protein</fullName>
    </recommendedName>
</protein>
<name>A0A6H9YJ52_9ACTN</name>
<organism evidence="3 4">
    <name type="scientific">Actinomadura rudentiformis</name>
    <dbReference type="NCBI Taxonomy" id="359158"/>
    <lineage>
        <taxon>Bacteria</taxon>
        <taxon>Bacillati</taxon>
        <taxon>Actinomycetota</taxon>
        <taxon>Actinomycetes</taxon>
        <taxon>Streptosporangiales</taxon>
        <taxon>Thermomonosporaceae</taxon>
        <taxon>Actinomadura</taxon>
    </lineage>
</organism>
<dbReference type="OrthoDB" id="3472748at2"/>
<sequence length="357" mass="39277">MMNDQELMDRIAAANPVRVEDLGDTTERAEALRREILARRSRSRRWWVLVALPVAGAAVVFGLLRPESIPRQTLVTSGEAHAIMLAAAQRAEKAPASGRFWHTKGEVRHVFQRDHRGNRYALVATHAIEGWQPSDRRDGDGVSNWNAPRLTPLTADDAVAYRRDGSPQPNENPDPDMGVAVQDPPEGPELAGDAIYEGDARNLPHDPLKMRLAMLTWARDHGGLPDNPAVWLFREGADLLNAESQPLPRETRIAIYRMIGTLPGVRSLGTVKDPLGRPALAVAMTEKTETLGVLEWRLFLSPSRDLLMGTQAMIVKPGADTGRIAPGQALYTYSVRAAEWTDGCPPGRLPNAKRLCP</sequence>
<evidence type="ECO:0000313" key="3">
    <source>
        <dbReference type="EMBL" id="KAB2346853.1"/>
    </source>
</evidence>